<evidence type="ECO:0000313" key="2">
    <source>
        <dbReference type="EMBL" id="MDQ7952831.1"/>
    </source>
</evidence>
<feature type="domain" description="Endonuclease GajA/Old nuclease/RecF-like AAA" evidence="1">
    <location>
        <begin position="218"/>
        <end position="301"/>
    </location>
</feature>
<dbReference type="InterPro" id="IPR051396">
    <property type="entry name" value="Bact_Antivir_Def_Nuclease"/>
</dbReference>
<proteinExistence type="predicted"/>
<reference evidence="2" key="1">
    <citation type="submission" date="2023-07" db="EMBL/GenBank/DDBJ databases">
        <authorList>
            <person name="Shahid S."/>
            <person name="Akbar M.Y."/>
            <person name="Ajmal W."/>
            <person name="Ansari A."/>
            <person name="Ghazanfar S."/>
        </authorList>
    </citation>
    <scope>NUCLEOTIDE SEQUENCE</scope>
    <source>
        <strain evidence="2">NIGAB</strain>
    </source>
</reference>
<dbReference type="Proteomes" id="UP001240529">
    <property type="component" value="Unassembled WGS sequence"/>
</dbReference>
<dbReference type="InterPro" id="IPR041685">
    <property type="entry name" value="AAA_GajA/Old/RecF-like"/>
</dbReference>
<name>A0AAP5C615_9GAMM</name>
<dbReference type="PANTHER" id="PTHR43581">
    <property type="entry name" value="ATP/GTP PHOSPHATASE"/>
    <property type="match status" value="1"/>
</dbReference>
<gene>
    <name evidence="2" type="ORF">Q0031_13650</name>
</gene>
<evidence type="ECO:0000313" key="3">
    <source>
        <dbReference type="Proteomes" id="UP001240529"/>
    </source>
</evidence>
<dbReference type="InterPro" id="IPR027417">
    <property type="entry name" value="P-loop_NTPase"/>
</dbReference>
<dbReference type="Gene3D" id="3.40.50.300">
    <property type="entry name" value="P-loop containing nucleotide triphosphate hydrolases"/>
    <property type="match status" value="1"/>
</dbReference>
<dbReference type="EMBL" id="JAVIAC010000006">
    <property type="protein sequence ID" value="MDQ7952831.1"/>
    <property type="molecule type" value="Genomic_DNA"/>
</dbReference>
<dbReference type="PANTHER" id="PTHR43581:SF2">
    <property type="entry name" value="EXCINUCLEASE ATPASE SUBUNIT"/>
    <property type="match status" value="1"/>
</dbReference>
<dbReference type="RefSeq" id="WP_235651108.1">
    <property type="nucleotide sequence ID" value="NZ_JAUZEA010000006.1"/>
</dbReference>
<sequence>MFISSVRVTNFRSLVDLHVDFTVYTALVGLNDAGKSNVLRALNLFFNQETDIDEPLVFERDFSQKARVGKKKAREIVIELELQPPAHYRDAEAIIWRKVYRGGPQDPFPDEIRRKDGQPFSPNSRVNYWARSLAFEYVPAVRGRPFFNILKRRLHAALAATVAGKLKEASGMFLEGLRAEVAKIEQDSLRLLDLRTEFSLPEDLGDLFEALEFSSSDVGVLTALHNRGDGVQGRHVPLILKFLAEQRKKNSAKGKPAPETIWGFEEPENNLELAKQVEVAREFGEYSRDVQIIVSTHSPAFYKVAKDSESGSIQFAARIDGRTQFRDEPLPEAVDGTLGLMPFVEPYLDRAEVERQQVLQALTQLRDEGLLYKGNALFIEGSSDQVILLGALQVMDIQLDAKIEVVEGMGGGANWVADRCIARAALADVSGKTVALLDDDDAGRAAAERIRMVCEALGRAGKVRCIFVGRDNGDDHVRSIKQSGMGISWSLDEMCDLYEWREAEGKGWLQPRTEELLRLNFQKLGGEMTLAQLIENRVASQDHRRIVANSVRPERKMAFALAAADTMAVLGYVPPSLERLIKQLREVFSQAG</sequence>
<evidence type="ECO:0000259" key="1">
    <source>
        <dbReference type="Pfam" id="PF13175"/>
    </source>
</evidence>
<comment type="caution">
    <text evidence="2">The sequence shown here is derived from an EMBL/GenBank/DDBJ whole genome shotgun (WGS) entry which is preliminary data.</text>
</comment>
<dbReference type="AlphaFoldDB" id="A0AAP5C615"/>
<protein>
    <submittedName>
        <fullName evidence="2">AAA family ATPase</fullName>
    </submittedName>
</protein>
<dbReference type="Pfam" id="PF13175">
    <property type="entry name" value="AAA_15"/>
    <property type="match status" value="2"/>
</dbReference>
<accession>A0AAP5C615</accession>
<feature type="domain" description="Endonuclease GajA/Old nuclease/RecF-like AAA" evidence="1">
    <location>
        <begin position="1"/>
        <end position="82"/>
    </location>
</feature>
<dbReference type="SUPFAM" id="SSF52540">
    <property type="entry name" value="P-loop containing nucleoside triphosphate hydrolases"/>
    <property type="match status" value="1"/>
</dbReference>
<organism evidence="2 3">
    <name type="scientific">Stenotrophomonas geniculata</name>
    <dbReference type="NCBI Taxonomy" id="86188"/>
    <lineage>
        <taxon>Bacteria</taxon>
        <taxon>Pseudomonadati</taxon>
        <taxon>Pseudomonadota</taxon>
        <taxon>Gammaproteobacteria</taxon>
        <taxon>Lysobacterales</taxon>
        <taxon>Lysobacteraceae</taxon>
        <taxon>Stenotrophomonas</taxon>
    </lineage>
</organism>